<dbReference type="AlphaFoldDB" id="L1IRI4"/>
<feature type="chain" id="PRO_5008770330" evidence="1">
    <location>
        <begin position="23"/>
        <end position="121"/>
    </location>
</feature>
<protein>
    <submittedName>
        <fullName evidence="2 3">Uncharacterized protein</fullName>
    </submittedName>
</protein>
<dbReference type="EMBL" id="JH993047">
    <property type="protein sequence ID" value="EKX38514.1"/>
    <property type="molecule type" value="Genomic_DNA"/>
</dbReference>
<gene>
    <name evidence="2" type="ORF">GUITHDRAFT_115292</name>
</gene>
<dbReference type="HOGENOM" id="CLU_2042549_0_0_1"/>
<evidence type="ECO:0000313" key="4">
    <source>
        <dbReference type="Proteomes" id="UP000011087"/>
    </source>
</evidence>
<reference evidence="3" key="3">
    <citation type="submission" date="2015-06" db="UniProtKB">
        <authorList>
            <consortium name="EnsemblProtists"/>
        </authorList>
    </citation>
    <scope>IDENTIFICATION</scope>
</reference>
<name>L1IRI4_GUITC</name>
<feature type="signal peptide" evidence="1">
    <location>
        <begin position="1"/>
        <end position="22"/>
    </location>
</feature>
<dbReference type="PROSITE" id="PS51257">
    <property type="entry name" value="PROKAR_LIPOPROTEIN"/>
    <property type="match status" value="1"/>
</dbReference>
<dbReference type="RefSeq" id="XP_005825494.1">
    <property type="nucleotide sequence ID" value="XM_005825437.1"/>
</dbReference>
<evidence type="ECO:0000313" key="3">
    <source>
        <dbReference type="EnsemblProtists" id="EKX38514"/>
    </source>
</evidence>
<keyword evidence="4" id="KW-1185">Reference proteome</keyword>
<reference evidence="2 4" key="1">
    <citation type="journal article" date="2012" name="Nature">
        <title>Algal genomes reveal evolutionary mosaicism and the fate of nucleomorphs.</title>
        <authorList>
            <consortium name="DOE Joint Genome Institute"/>
            <person name="Curtis B.A."/>
            <person name="Tanifuji G."/>
            <person name="Burki F."/>
            <person name="Gruber A."/>
            <person name="Irimia M."/>
            <person name="Maruyama S."/>
            <person name="Arias M.C."/>
            <person name="Ball S.G."/>
            <person name="Gile G.H."/>
            <person name="Hirakawa Y."/>
            <person name="Hopkins J.F."/>
            <person name="Kuo A."/>
            <person name="Rensing S.A."/>
            <person name="Schmutz J."/>
            <person name="Symeonidi A."/>
            <person name="Elias M."/>
            <person name="Eveleigh R.J."/>
            <person name="Herman E.K."/>
            <person name="Klute M.J."/>
            <person name="Nakayama T."/>
            <person name="Obornik M."/>
            <person name="Reyes-Prieto A."/>
            <person name="Armbrust E.V."/>
            <person name="Aves S.J."/>
            <person name="Beiko R.G."/>
            <person name="Coutinho P."/>
            <person name="Dacks J.B."/>
            <person name="Durnford D.G."/>
            <person name="Fast N.M."/>
            <person name="Green B.R."/>
            <person name="Grisdale C.J."/>
            <person name="Hempel F."/>
            <person name="Henrissat B."/>
            <person name="Hoppner M.P."/>
            <person name="Ishida K."/>
            <person name="Kim E."/>
            <person name="Koreny L."/>
            <person name="Kroth P.G."/>
            <person name="Liu Y."/>
            <person name="Malik S.B."/>
            <person name="Maier U.G."/>
            <person name="McRose D."/>
            <person name="Mock T."/>
            <person name="Neilson J.A."/>
            <person name="Onodera N.T."/>
            <person name="Poole A.M."/>
            <person name="Pritham E.J."/>
            <person name="Richards T.A."/>
            <person name="Rocap G."/>
            <person name="Roy S.W."/>
            <person name="Sarai C."/>
            <person name="Schaack S."/>
            <person name="Shirato S."/>
            <person name="Slamovits C.H."/>
            <person name="Spencer D.F."/>
            <person name="Suzuki S."/>
            <person name="Worden A.Z."/>
            <person name="Zauner S."/>
            <person name="Barry K."/>
            <person name="Bell C."/>
            <person name="Bharti A.K."/>
            <person name="Crow J.A."/>
            <person name="Grimwood J."/>
            <person name="Kramer R."/>
            <person name="Lindquist E."/>
            <person name="Lucas S."/>
            <person name="Salamov A."/>
            <person name="McFadden G.I."/>
            <person name="Lane C.E."/>
            <person name="Keeling P.J."/>
            <person name="Gray M.W."/>
            <person name="Grigoriev I.V."/>
            <person name="Archibald J.M."/>
        </authorList>
    </citation>
    <scope>NUCLEOTIDE SEQUENCE</scope>
    <source>
        <strain evidence="2 4">CCMP2712</strain>
    </source>
</reference>
<proteinExistence type="predicted"/>
<organism evidence="2">
    <name type="scientific">Guillardia theta (strain CCMP2712)</name>
    <name type="common">Cryptophyte</name>
    <dbReference type="NCBI Taxonomy" id="905079"/>
    <lineage>
        <taxon>Eukaryota</taxon>
        <taxon>Cryptophyceae</taxon>
        <taxon>Pyrenomonadales</taxon>
        <taxon>Geminigeraceae</taxon>
        <taxon>Guillardia</taxon>
    </lineage>
</organism>
<dbReference type="Proteomes" id="UP000011087">
    <property type="component" value="Unassembled WGS sequence"/>
</dbReference>
<dbReference type="EnsemblProtists" id="EKX38514">
    <property type="protein sequence ID" value="EKX38514"/>
    <property type="gene ID" value="GUITHDRAFT_115292"/>
</dbReference>
<dbReference type="KEGG" id="gtt:GUITHDRAFT_115292"/>
<sequence length="121" mass="13787">MRVVKQALQALLLLSLSCSCLALDEWDADIREGIQLHKKYNHRRAMRVILESAKKVPQNQKEIAYWLMEEAHQLLQGEVRDEVGARGLLDSAMSVALLVMDAETIYTVANVFCWQEACSRL</sequence>
<evidence type="ECO:0000256" key="1">
    <source>
        <dbReference type="SAM" id="SignalP"/>
    </source>
</evidence>
<dbReference type="GeneID" id="17295285"/>
<accession>L1IRI4</accession>
<keyword evidence="1" id="KW-0732">Signal</keyword>
<dbReference type="PaxDb" id="55529-EKX38514"/>
<reference evidence="4" key="2">
    <citation type="submission" date="2012-11" db="EMBL/GenBank/DDBJ databases">
        <authorList>
            <person name="Kuo A."/>
            <person name="Curtis B.A."/>
            <person name="Tanifuji G."/>
            <person name="Burki F."/>
            <person name="Gruber A."/>
            <person name="Irimia M."/>
            <person name="Maruyama S."/>
            <person name="Arias M.C."/>
            <person name="Ball S.G."/>
            <person name="Gile G.H."/>
            <person name="Hirakawa Y."/>
            <person name="Hopkins J.F."/>
            <person name="Rensing S.A."/>
            <person name="Schmutz J."/>
            <person name="Symeonidi A."/>
            <person name="Elias M."/>
            <person name="Eveleigh R.J."/>
            <person name="Herman E.K."/>
            <person name="Klute M.J."/>
            <person name="Nakayama T."/>
            <person name="Obornik M."/>
            <person name="Reyes-Prieto A."/>
            <person name="Armbrust E.V."/>
            <person name="Aves S.J."/>
            <person name="Beiko R.G."/>
            <person name="Coutinho P."/>
            <person name="Dacks J.B."/>
            <person name="Durnford D.G."/>
            <person name="Fast N.M."/>
            <person name="Green B.R."/>
            <person name="Grisdale C."/>
            <person name="Hempe F."/>
            <person name="Henrissat B."/>
            <person name="Hoppner M.P."/>
            <person name="Ishida K.-I."/>
            <person name="Kim E."/>
            <person name="Koreny L."/>
            <person name="Kroth P.G."/>
            <person name="Liu Y."/>
            <person name="Malik S.-B."/>
            <person name="Maier U.G."/>
            <person name="McRose D."/>
            <person name="Mock T."/>
            <person name="Neilson J.A."/>
            <person name="Onodera N.T."/>
            <person name="Poole A.M."/>
            <person name="Pritham E.J."/>
            <person name="Richards T.A."/>
            <person name="Rocap G."/>
            <person name="Roy S.W."/>
            <person name="Sarai C."/>
            <person name="Schaack S."/>
            <person name="Shirato S."/>
            <person name="Slamovits C.H."/>
            <person name="Spencer D.F."/>
            <person name="Suzuki S."/>
            <person name="Worden A.Z."/>
            <person name="Zauner S."/>
            <person name="Barry K."/>
            <person name="Bell C."/>
            <person name="Bharti A.K."/>
            <person name="Crow J.A."/>
            <person name="Grimwood J."/>
            <person name="Kramer R."/>
            <person name="Lindquist E."/>
            <person name="Lucas S."/>
            <person name="Salamov A."/>
            <person name="McFadden G.I."/>
            <person name="Lane C.E."/>
            <person name="Keeling P.J."/>
            <person name="Gray M.W."/>
            <person name="Grigoriev I.V."/>
            <person name="Archibald J.M."/>
        </authorList>
    </citation>
    <scope>NUCLEOTIDE SEQUENCE</scope>
    <source>
        <strain evidence="4">CCMP2712</strain>
    </source>
</reference>
<evidence type="ECO:0000313" key="2">
    <source>
        <dbReference type="EMBL" id="EKX38514.1"/>
    </source>
</evidence>